<dbReference type="SUPFAM" id="SSF56300">
    <property type="entry name" value="Metallo-dependent phosphatases"/>
    <property type="match status" value="1"/>
</dbReference>
<dbReference type="AlphaFoldDB" id="A0A095VSH6"/>
<dbReference type="InterPro" id="IPR029052">
    <property type="entry name" value="Metallo-depent_PP-like"/>
</dbReference>
<dbReference type="InterPro" id="IPR051918">
    <property type="entry name" value="STPP_CPPED1"/>
</dbReference>
<accession>A0A095VSH6</accession>
<sequence>MTRIQSGAIVLTLLLGFALAIPPAFSADSKEVVLRFAALGDAEPKPEPHFPHLAAAVADVNRLAQAMHVDFVIGVGDIAHKGTRIQYENATEVLQALNLRFYPIMGNEEHDSTVDRYLAYANRWGAEKAEMQEPSYVIETDTVALVFASPDVDRDFEDSGIEWMLEQIGQLAPRPVLLIVHGAQTGAYPENPDKGITHARFAEVIDQPNLAAIISGDLHMDMDRVNHSKRIGAVHYLHIPALERTKIPDETRHSAMFRVFTVYADGEVHVETYEVGRAEPLERHDYRFTLRRDARS</sequence>
<evidence type="ECO:0000313" key="2">
    <source>
        <dbReference type="EMBL" id="KGE04033.1"/>
    </source>
</evidence>
<evidence type="ECO:0000259" key="1">
    <source>
        <dbReference type="Pfam" id="PF00149"/>
    </source>
</evidence>
<dbReference type="eggNOG" id="COG1409">
    <property type="taxonomic scope" value="Bacteria"/>
</dbReference>
<dbReference type="HOGENOM" id="CLU_939343_0_0_6"/>
<name>A0A095VSH6_9GAMM</name>
<proteinExistence type="predicted"/>
<organism evidence="2 3">
    <name type="scientific">Pseudohaliea rubra DSM 19751</name>
    <dbReference type="NCBI Taxonomy" id="1265313"/>
    <lineage>
        <taxon>Bacteria</taxon>
        <taxon>Pseudomonadati</taxon>
        <taxon>Pseudomonadota</taxon>
        <taxon>Gammaproteobacteria</taxon>
        <taxon>Cellvibrionales</taxon>
        <taxon>Halieaceae</taxon>
        <taxon>Pseudohaliea</taxon>
    </lineage>
</organism>
<gene>
    <name evidence="2" type="ORF">HRUBRA_01374</name>
</gene>
<dbReference type="InterPro" id="IPR004843">
    <property type="entry name" value="Calcineurin-like_PHP"/>
</dbReference>
<reference evidence="2 3" key="1">
    <citation type="journal article" date="2014" name="Genome Announc.">
        <title>Genome Sequence of Gammaproteobacterial Pseudohaliea rubra Type Strain DSM 19751, Isolated from Coastal Seawater of the Mediterranean Sea.</title>
        <authorList>
            <person name="Spring S."/>
            <person name="Fiebig A."/>
            <person name="Riedel T."/>
            <person name="Goker M."/>
            <person name="Klenk H.P."/>
        </authorList>
    </citation>
    <scope>NUCLEOTIDE SEQUENCE [LARGE SCALE GENOMIC DNA]</scope>
    <source>
        <strain evidence="2 3">DSM 19751</strain>
    </source>
</reference>
<dbReference type="GO" id="GO:0016787">
    <property type="term" value="F:hydrolase activity"/>
    <property type="evidence" value="ECO:0007669"/>
    <property type="project" value="InterPro"/>
</dbReference>
<dbReference type="PANTHER" id="PTHR43143">
    <property type="entry name" value="METALLOPHOSPHOESTERASE, CALCINEURIN SUPERFAMILY"/>
    <property type="match status" value="1"/>
</dbReference>
<dbReference type="Gene3D" id="3.60.21.10">
    <property type="match status" value="1"/>
</dbReference>
<keyword evidence="3" id="KW-1185">Reference proteome</keyword>
<dbReference type="PANTHER" id="PTHR43143:SF1">
    <property type="entry name" value="SERINE_THREONINE-PROTEIN PHOSPHATASE CPPED1"/>
    <property type="match status" value="1"/>
</dbReference>
<dbReference type="STRING" id="1265313.HRUBRA_01374"/>
<dbReference type="Pfam" id="PF00149">
    <property type="entry name" value="Metallophos"/>
    <property type="match status" value="1"/>
</dbReference>
<feature type="domain" description="Calcineurin-like phosphoesterase" evidence="1">
    <location>
        <begin position="35"/>
        <end position="220"/>
    </location>
</feature>
<dbReference type="EMBL" id="AUVB01000039">
    <property type="protein sequence ID" value="KGE04033.1"/>
    <property type="molecule type" value="Genomic_DNA"/>
</dbReference>
<dbReference type="OrthoDB" id="9780884at2"/>
<comment type="caution">
    <text evidence="2">The sequence shown here is derived from an EMBL/GenBank/DDBJ whole genome shotgun (WGS) entry which is preliminary data.</text>
</comment>
<dbReference type="Proteomes" id="UP000029640">
    <property type="component" value="Unassembled WGS sequence"/>
</dbReference>
<evidence type="ECO:0000313" key="3">
    <source>
        <dbReference type="Proteomes" id="UP000029640"/>
    </source>
</evidence>
<dbReference type="PATRIC" id="fig|1265313.6.peg.1358"/>
<protein>
    <submittedName>
        <fullName evidence="2">Ser/Thr protein phosphatase family protein, calcineurin-like superfamily</fullName>
    </submittedName>
</protein>
<dbReference type="RefSeq" id="WP_035516736.1">
    <property type="nucleotide sequence ID" value="NZ_KN234769.1"/>
</dbReference>